<comment type="similarity">
    <text evidence="1">Belongs to the methylthioribose kinase family.</text>
</comment>
<accession>A0A967B4X8</accession>
<evidence type="ECO:0000313" key="9">
    <source>
        <dbReference type="EMBL" id="NHO53840.1"/>
    </source>
</evidence>
<dbReference type="SUPFAM" id="SSF56112">
    <property type="entry name" value="Protein kinase-like (PK-like)"/>
    <property type="match status" value="1"/>
</dbReference>
<dbReference type="AlphaFoldDB" id="A0A967B4X8"/>
<keyword evidence="4" id="KW-0808">Transferase</keyword>
<proteinExistence type="inferred from homology"/>
<dbReference type="Gene3D" id="3.30.200.20">
    <property type="entry name" value="Phosphorylase Kinase, domain 1"/>
    <property type="match status" value="1"/>
</dbReference>
<organism evidence="9 10">
    <name type="scientific">Acetobacter estunensis</name>
    <dbReference type="NCBI Taxonomy" id="104097"/>
    <lineage>
        <taxon>Bacteria</taxon>
        <taxon>Pseudomonadati</taxon>
        <taxon>Pseudomonadota</taxon>
        <taxon>Alphaproteobacteria</taxon>
        <taxon>Acetobacterales</taxon>
        <taxon>Acetobacteraceae</taxon>
        <taxon>Acetobacter</taxon>
    </lineage>
</organism>
<dbReference type="NCBIfam" id="TIGR01767">
    <property type="entry name" value="MTRK"/>
    <property type="match status" value="1"/>
</dbReference>
<dbReference type="InterPro" id="IPR002575">
    <property type="entry name" value="Aminoglycoside_PTrfase"/>
</dbReference>
<reference evidence="9" key="1">
    <citation type="submission" date="2019-11" db="EMBL/GenBank/DDBJ databases">
        <title>Description of new Acetobacter species.</title>
        <authorList>
            <person name="Cleenwerck I."/>
            <person name="Sombolestani A.S."/>
        </authorList>
    </citation>
    <scope>NUCLEOTIDE SEQUENCE</scope>
    <source>
        <strain evidence="9">LMG 1626</strain>
    </source>
</reference>
<protein>
    <recommendedName>
        <fullName evidence="3">S-methyl-5-thioribose kinase</fullName>
        <ecNumber evidence="3">2.7.1.100</ecNumber>
    </recommendedName>
</protein>
<dbReference type="PANTHER" id="PTHR34273">
    <property type="entry name" value="METHYLTHIORIBOSE KINASE"/>
    <property type="match status" value="1"/>
</dbReference>
<dbReference type="GO" id="GO:0005524">
    <property type="term" value="F:ATP binding"/>
    <property type="evidence" value="ECO:0007669"/>
    <property type="project" value="UniProtKB-KW"/>
</dbReference>
<gene>
    <name evidence="9" type="ORF">GOB87_07680</name>
</gene>
<comment type="caution">
    <text evidence="9">The sequence shown here is derived from an EMBL/GenBank/DDBJ whole genome shotgun (WGS) entry which is preliminary data.</text>
</comment>
<keyword evidence="10" id="KW-1185">Reference proteome</keyword>
<evidence type="ECO:0000256" key="5">
    <source>
        <dbReference type="ARBA" id="ARBA00022741"/>
    </source>
</evidence>
<dbReference type="PANTHER" id="PTHR34273:SF2">
    <property type="entry name" value="METHYLTHIORIBOSE KINASE"/>
    <property type="match status" value="1"/>
</dbReference>
<keyword evidence="7" id="KW-0067">ATP-binding</keyword>
<dbReference type="EMBL" id="WOTH01000012">
    <property type="protein sequence ID" value="NHO53840.1"/>
    <property type="molecule type" value="Genomic_DNA"/>
</dbReference>
<evidence type="ECO:0000259" key="8">
    <source>
        <dbReference type="Pfam" id="PF01636"/>
    </source>
</evidence>
<evidence type="ECO:0000256" key="2">
    <source>
        <dbReference type="ARBA" id="ARBA00011738"/>
    </source>
</evidence>
<keyword evidence="5" id="KW-0547">Nucleotide-binding</keyword>
<dbReference type="EC" id="2.7.1.100" evidence="3"/>
<evidence type="ECO:0000256" key="1">
    <source>
        <dbReference type="ARBA" id="ARBA00010165"/>
    </source>
</evidence>
<sequence>MSAPSLPPSYRPLDIEGLRAELAGVPALVQRLGGAPDNWSIREVSDGNLNTVWLVHGPTGSLCAKQSLPHVRVDPSWKMPLDRTAFEKAWLENVAPFVGDAIPALLHFNPTLYLLITHCLDGYETLGPALLKGHDPLPVAHRIGRFIAHTAFHTSPRGGPFEECARREQIFAGNTVLTRITVDLVLSDPYRVHPRNHHHPALTDLVKQLHTDAQIHHAVCRMQERFLTSRQALLHGDLHAGSIMVKGTDTAVIDGEFALVGPIGFDCGMFAASLLLAGFALPDTDARAHLATALPLFAENFESEYRHLCANGAPEADLAPAFLRHRRGVDEDELAVIRQDMAGFAAMEMIRRLTGYAQTAYFTMLPEPACGERQKKALTFAMQLLRDRAQAWSRLMAPHFS</sequence>
<dbReference type="Gene3D" id="3.90.1200.10">
    <property type="match status" value="1"/>
</dbReference>
<evidence type="ECO:0000256" key="6">
    <source>
        <dbReference type="ARBA" id="ARBA00022777"/>
    </source>
</evidence>
<keyword evidence="6" id="KW-0418">Kinase</keyword>
<dbReference type="InterPro" id="IPR011009">
    <property type="entry name" value="Kinase-like_dom_sf"/>
</dbReference>
<dbReference type="InterPro" id="IPR009212">
    <property type="entry name" value="Methylthioribose_kinase"/>
</dbReference>
<name>A0A967B4X8_9PROT</name>
<dbReference type="RefSeq" id="WP_166314650.1">
    <property type="nucleotide sequence ID" value="NZ_WOTH01000012.1"/>
</dbReference>
<evidence type="ECO:0000313" key="10">
    <source>
        <dbReference type="Proteomes" id="UP000597459"/>
    </source>
</evidence>
<dbReference type="Proteomes" id="UP000597459">
    <property type="component" value="Unassembled WGS sequence"/>
</dbReference>
<evidence type="ECO:0000256" key="4">
    <source>
        <dbReference type="ARBA" id="ARBA00022679"/>
    </source>
</evidence>
<dbReference type="GO" id="GO:0046522">
    <property type="term" value="F:S-methyl-5-thioribose kinase activity"/>
    <property type="evidence" value="ECO:0007669"/>
    <property type="project" value="UniProtKB-EC"/>
</dbReference>
<dbReference type="GO" id="GO:0009086">
    <property type="term" value="P:methionine biosynthetic process"/>
    <property type="evidence" value="ECO:0007669"/>
    <property type="project" value="InterPro"/>
</dbReference>
<feature type="domain" description="Aminoglycoside phosphotransferase" evidence="8">
    <location>
        <begin position="41"/>
        <end position="273"/>
    </location>
</feature>
<dbReference type="Pfam" id="PF01636">
    <property type="entry name" value="APH"/>
    <property type="match status" value="1"/>
</dbReference>
<comment type="subunit">
    <text evidence="2">Homodimer.</text>
</comment>
<evidence type="ECO:0000256" key="3">
    <source>
        <dbReference type="ARBA" id="ARBA00012128"/>
    </source>
</evidence>
<evidence type="ECO:0000256" key="7">
    <source>
        <dbReference type="ARBA" id="ARBA00022840"/>
    </source>
</evidence>